<reference evidence="1" key="2">
    <citation type="submission" date="2020-09" db="EMBL/GenBank/DDBJ databases">
        <authorList>
            <person name="Sun Q."/>
            <person name="Zhou Y."/>
        </authorList>
    </citation>
    <scope>NUCLEOTIDE SEQUENCE</scope>
    <source>
        <strain evidence="1">CGMCC 1.15320</strain>
    </source>
</reference>
<sequence>MGYSRTDSLKLRLTEREQLASAVQKLMAAGIDEDLIPTHLVRAFYVDMDELNSILRATAQAERDHAASMDALLQQSA</sequence>
<dbReference type="EMBL" id="BMIF01000007">
    <property type="protein sequence ID" value="GGA70382.1"/>
    <property type="molecule type" value="Genomic_DNA"/>
</dbReference>
<protein>
    <submittedName>
        <fullName evidence="1">Uncharacterized protein</fullName>
    </submittedName>
</protein>
<accession>A0A916RUN3</accession>
<keyword evidence="2" id="KW-1185">Reference proteome</keyword>
<dbReference type="Proteomes" id="UP000636264">
    <property type="component" value="Unassembled WGS sequence"/>
</dbReference>
<evidence type="ECO:0000313" key="2">
    <source>
        <dbReference type="Proteomes" id="UP000636264"/>
    </source>
</evidence>
<proteinExistence type="predicted"/>
<gene>
    <name evidence="1" type="ORF">GCM10011385_25250</name>
</gene>
<reference evidence="1" key="1">
    <citation type="journal article" date="2014" name="Int. J. Syst. Evol. Microbiol.">
        <title>Complete genome sequence of Corynebacterium casei LMG S-19264T (=DSM 44701T), isolated from a smear-ripened cheese.</title>
        <authorList>
            <consortium name="US DOE Joint Genome Institute (JGI-PGF)"/>
            <person name="Walter F."/>
            <person name="Albersmeier A."/>
            <person name="Kalinowski J."/>
            <person name="Ruckert C."/>
        </authorList>
    </citation>
    <scope>NUCLEOTIDE SEQUENCE</scope>
    <source>
        <strain evidence="1">CGMCC 1.15320</strain>
    </source>
</reference>
<organism evidence="1 2">
    <name type="scientific">Nitratireductor aestuarii</name>
    <dbReference type="NCBI Taxonomy" id="1735103"/>
    <lineage>
        <taxon>Bacteria</taxon>
        <taxon>Pseudomonadati</taxon>
        <taxon>Pseudomonadota</taxon>
        <taxon>Alphaproteobacteria</taxon>
        <taxon>Hyphomicrobiales</taxon>
        <taxon>Phyllobacteriaceae</taxon>
        <taxon>Nitratireductor</taxon>
    </lineage>
</organism>
<evidence type="ECO:0000313" key="1">
    <source>
        <dbReference type="EMBL" id="GGA70382.1"/>
    </source>
</evidence>
<dbReference type="RefSeq" id="WP_188721423.1">
    <property type="nucleotide sequence ID" value="NZ_BMIF01000007.1"/>
</dbReference>
<comment type="caution">
    <text evidence="1">The sequence shown here is derived from an EMBL/GenBank/DDBJ whole genome shotgun (WGS) entry which is preliminary data.</text>
</comment>
<name>A0A916RUN3_9HYPH</name>
<dbReference type="AlphaFoldDB" id="A0A916RUN3"/>